<sequence>MLKIFSRTFKLSRSRLYSSFTQINEKETVYQKFIELYMKHLKIRENEAKKFLQKNPKYWAEKNLKQFESTLIYLTKNYSQTEILNNSNCFRIPATSYESRLQVLNECLFQDIRLIYFTKFISMMNKNILMLKAYNFIDIKSDVILNLKNQIDLPIVISKNLTEKMSLSEIRTELMNAYLKERLKMSETQIEKARKTYRNFHHRSLRSLVDALNILMNELNFTSEQIVKNAFLLYSRAENIKNIINDIPQIAGVNTKQILHTRPRILVQTCDNLKEIISHIKNFNIPEDAILKCSSVATLSPETVYARLEELNKIKEFNVHKSNPRILRLILGQTKAKARLKYMKDLKMRCFSLSVLCDTSKIFEKHVYIGADQTKGKEIIEFLSIQFNISKNDVRTILKSHPHWMKVPVLSIKQTLEFLQLRDFSKKDLLQNLHILLYSIERIESKLKMLLEWKYDDNSNSIDFDLKHVSNSKLLSLCLYFIEREYHFTGMAVYDEEFKFDIKNDLEKIPHDEKMIFI</sequence>
<dbReference type="GO" id="GO:0003676">
    <property type="term" value="F:nucleic acid binding"/>
    <property type="evidence" value="ECO:0007669"/>
    <property type="project" value="InterPro"/>
</dbReference>
<accession>A0A9J6CSP7</accession>
<dbReference type="InterPro" id="IPR038538">
    <property type="entry name" value="MTERF_sf"/>
</dbReference>
<gene>
    <name evidence="3" type="ORF">PVAND_014140</name>
</gene>
<comment type="similarity">
    <text evidence="1">Belongs to the mTERF family.</text>
</comment>
<dbReference type="GO" id="GO:0005759">
    <property type="term" value="C:mitochondrial matrix"/>
    <property type="evidence" value="ECO:0007669"/>
    <property type="project" value="TreeGrafter"/>
</dbReference>
<dbReference type="InterPro" id="IPR003690">
    <property type="entry name" value="MTERF"/>
</dbReference>
<reference evidence="3" key="1">
    <citation type="submission" date="2021-03" db="EMBL/GenBank/DDBJ databases">
        <title>Chromosome level genome of the anhydrobiotic midge Polypedilum vanderplanki.</title>
        <authorList>
            <person name="Yoshida Y."/>
            <person name="Kikawada T."/>
            <person name="Gusev O."/>
        </authorList>
    </citation>
    <scope>NUCLEOTIDE SEQUENCE</scope>
    <source>
        <strain evidence="3">NIAS01</strain>
        <tissue evidence="3">Whole body or cell culture</tissue>
    </source>
</reference>
<evidence type="ECO:0000313" key="3">
    <source>
        <dbReference type="EMBL" id="KAG5684932.1"/>
    </source>
</evidence>
<name>A0A9J6CSP7_POLVA</name>
<dbReference type="GO" id="GO:0006393">
    <property type="term" value="P:termination of mitochondrial transcription"/>
    <property type="evidence" value="ECO:0007669"/>
    <property type="project" value="TreeGrafter"/>
</dbReference>
<evidence type="ECO:0000256" key="2">
    <source>
        <dbReference type="ARBA" id="ARBA00022946"/>
    </source>
</evidence>
<protein>
    <recommendedName>
        <fullName evidence="5">Transcription termination factor 5, mitochondrial</fullName>
    </recommendedName>
</protein>
<keyword evidence="4" id="KW-1185">Reference proteome</keyword>
<proteinExistence type="inferred from homology"/>
<dbReference type="Proteomes" id="UP001107558">
    <property type="component" value="Chromosome 1"/>
</dbReference>
<dbReference type="SMART" id="SM00733">
    <property type="entry name" value="Mterf"/>
    <property type="match status" value="4"/>
</dbReference>
<organism evidence="3 4">
    <name type="scientific">Polypedilum vanderplanki</name>
    <name type="common">Sleeping chironomid midge</name>
    <dbReference type="NCBI Taxonomy" id="319348"/>
    <lineage>
        <taxon>Eukaryota</taxon>
        <taxon>Metazoa</taxon>
        <taxon>Ecdysozoa</taxon>
        <taxon>Arthropoda</taxon>
        <taxon>Hexapoda</taxon>
        <taxon>Insecta</taxon>
        <taxon>Pterygota</taxon>
        <taxon>Neoptera</taxon>
        <taxon>Endopterygota</taxon>
        <taxon>Diptera</taxon>
        <taxon>Nematocera</taxon>
        <taxon>Chironomoidea</taxon>
        <taxon>Chironomidae</taxon>
        <taxon>Chironominae</taxon>
        <taxon>Polypedilum</taxon>
        <taxon>Polypedilum</taxon>
    </lineage>
</organism>
<dbReference type="EMBL" id="JADBJN010000001">
    <property type="protein sequence ID" value="KAG5684932.1"/>
    <property type="molecule type" value="Genomic_DNA"/>
</dbReference>
<dbReference type="PANTHER" id="PTHR15437:SF7">
    <property type="entry name" value="TRANSCRIPTION TERMINATION FACTOR 5, MITOCHONDRIAL"/>
    <property type="match status" value="1"/>
</dbReference>
<dbReference type="Gene3D" id="1.25.70.10">
    <property type="entry name" value="Transcription termination factor 3, mitochondrial"/>
    <property type="match status" value="2"/>
</dbReference>
<evidence type="ECO:0000313" key="4">
    <source>
        <dbReference type="Proteomes" id="UP001107558"/>
    </source>
</evidence>
<evidence type="ECO:0000256" key="1">
    <source>
        <dbReference type="ARBA" id="ARBA00007692"/>
    </source>
</evidence>
<dbReference type="PANTHER" id="PTHR15437">
    <property type="entry name" value="TRANSCRIPTION TERMINATION FACTOR, MITOCHONDRIAL"/>
    <property type="match status" value="1"/>
</dbReference>
<comment type="caution">
    <text evidence="3">The sequence shown here is derived from an EMBL/GenBank/DDBJ whole genome shotgun (WGS) entry which is preliminary data.</text>
</comment>
<dbReference type="AlphaFoldDB" id="A0A9J6CSP7"/>
<dbReference type="OrthoDB" id="10064535at2759"/>
<evidence type="ECO:0008006" key="5">
    <source>
        <dbReference type="Google" id="ProtNLM"/>
    </source>
</evidence>
<keyword evidence="2" id="KW-0809">Transit peptide</keyword>